<keyword evidence="2" id="KW-1185">Reference proteome</keyword>
<dbReference type="EMBL" id="JBHSDR010000006">
    <property type="protein sequence ID" value="MFC4295617.1"/>
    <property type="molecule type" value="Genomic_DNA"/>
</dbReference>
<gene>
    <name evidence="1" type="ORF">ACFO0A_11185</name>
</gene>
<evidence type="ECO:0000313" key="1">
    <source>
        <dbReference type="EMBL" id="MFC4295617.1"/>
    </source>
</evidence>
<dbReference type="Pfam" id="PF13563">
    <property type="entry name" value="2_5_RNA_ligase2"/>
    <property type="match status" value="1"/>
</dbReference>
<keyword evidence="1" id="KW-0436">Ligase</keyword>
<evidence type="ECO:0000313" key="2">
    <source>
        <dbReference type="Proteomes" id="UP001595828"/>
    </source>
</evidence>
<dbReference type="Proteomes" id="UP001595828">
    <property type="component" value="Unassembled WGS sequence"/>
</dbReference>
<dbReference type="SUPFAM" id="SSF55144">
    <property type="entry name" value="LigT-like"/>
    <property type="match status" value="1"/>
</dbReference>
<accession>A0ABV8RQP2</accession>
<reference evidence="2" key="1">
    <citation type="journal article" date="2019" name="Int. J. Syst. Evol. Microbiol.">
        <title>The Global Catalogue of Microorganisms (GCM) 10K type strain sequencing project: providing services to taxonomists for standard genome sequencing and annotation.</title>
        <authorList>
            <consortium name="The Broad Institute Genomics Platform"/>
            <consortium name="The Broad Institute Genome Sequencing Center for Infectious Disease"/>
            <person name="Wu L."/>
            <person name="Ma J."/>
        </authorList>
    </citation>
    <scope>NUCLEOTIDE SEQUENCE [LARGE SCALE GENOMIC DNA]</scope>
    <source>
        <strain evidence="2">CGMCC 1.12989</strain>
    </source>
</reference>
<organism evidence="1 2">
    <name type="scientific">Novosphingobium tardum</name>
    <dbReference type="NCBI Taxonomy" id="1538021"/>
    <lineage>
        <taxon>Bacteria</taxon>
        <taxon>Pseudomonadati</taxon>
        <taxon>Pseudomonadota</taxon>
        <taxon>Alphaproteobacteria</taxon>
        <taxon>Sphingomonadales</taxon>
        <taxon>Sphingomonadaceae</taxon>
        <taxon>Novosphingobium</taxon>
    </lineage>
</organism>
<dbReference type="RefSeq" id="WP_379539086.1">
    <property type="nucleotide sequence ID" value="NZ_JBHSDR010000006.1"/>
</dbReference>
<dbReference type="GO" id="GO:0016874">
    <property type="term" value="F:ligase activity"/>
    <property type="evidence" value="ECO:0007669"/>
    <property type="project" value="UniProtKB-KW"/>
</dbReference>
<comment type="caution">
    <text evidence="1">The sequence shown here is derived from an EMBL/GenBank/DDBJ whole genome shotgun (WGS) entry which is preliminary data.</text>
</comment>
<dbReference type="Gene3D" id="3.90.1140.10">
    <property type="entry name" value="Cyclic phosphodiesterase"/>
    <property type="match status" value="1"/>
</dbReference>
<sequence>MSSPAPAPLIITARLPAPVQAWADGLRRVHFPQERNHLAAHVTLFHALPPSADDEVRRSLAAAAGRNEPLPATISGVMALGGGTALAIVSEGMAMLRADLAERFAGLLTAQDQGRPRLHVTIQNKVTGAAAMALQTQLRATFSPRDFRFAGLELHRYCGGPWEFVQFCPFRG</sequence>
<proteinExistence type="predicted"/>
<protein>
    <submittedName>
        <fullName evidence="1">2'-5' RNA ligase family protein</fullName>
    </submittedName>
</protein>
<dbReference type="InterPro" id="IPR009097">
    <property type="entry name" value="Cyclic_Pdiesterase"/>
</dbReference>
<name>A0ABV8RQP2_9SPHN</name>